<gene>
    <name evidence="1" type="ORF">COO09_19260</name>
</gene>
<sequence>MAIAPDFRRQDVGGIPLEMLRRYLVARHWNVAQQSFAAQSTAETAAARALLGGRSTPRRNFDVYLQPADTLDGVELVVPNDASAPGYQLEIERAVRILAEVEERTPAEVAASIRAIGFDVIRSRIPDGAVLDDTIRLEVARNYVLGIRQLLAATATTELHPEPFFLRVRKEASEYADRCRFGHTFKGSFGFTIESPLEPNLEPTFDGIQRGPFERRVVERFAKGIAAVCQAATKDDPAWIVESAKAGFGANACELLAAMIEETSYTALTFEFSLSPEWVTELPPEDQTPFVVGPRHVEISRAAAKALRTRAAPRDETVFGRVVKLATQADPSDLLDVMGEREIAVLWSSESLGDITVRLSLDPEAYLLAVEAHATGRPIRVSGSLEQRGRQWLLSSPTGFAVP</sequence>
<dbReference type="EMBL" id="NWUF01000025">
    <property type="protein sequence ID" value="PCE40597.1"/>
    <property type="molecule type" value="Genomic_DNA"/>
</dbReference>
<protein>
    <submittedName>
        <fullName evidence="1">Uncharacterized protein</fullName>
    </submittedName>
</protein>
<accession>A0A2A4FR07</accession>
<comment type="caution">
    <text evidence="1">The sequence shown here is derived from an EMBL/GenBank/DDBJ whole genome shotgun (WGS) entry which is preliminary data.</text>
</comment>
<dbReference type="Proteomes" id="UP000218934">
    <property type="component" value="Unassembled WGS sequence"/>
</dbReference>
<evidence type="ECO:0000313" key="1">
    <source>
        <dbReference type="EMBL" id="PCE40597.1"/>
    </source>
</evidence>
<dbReference type="AlphaFoldDB" id="A0A2A4FR07"/>
<dbReference type="OrthoDB" id="1551021at2"/>
<evidence type="ECO:0000313" key="2">
    <source>
        <dbReference type="Proteomes" id="UP000218934"/>
    </source>
</evidence>
<keyword evidence="2" id="KW-1185">Reference proteome</keyword>
<organism evidence="1 2">
    <name type="scientific">Rhizorhabdus dicambivorans</name>
    <dbReference type="NCBI Taxonomy" id="1850238"/>
    <lineage>
        <taxon>Bacteria</taxon>
        <taxon>Pseudomonadati</taxon>
        <taxon>Pseudomonadota</taxon>
        <taxon>Alphaproteobacteria</taxon>
        <taxon>Sphingomonadales</taxon>
        <taxon>Sphingomonadaceae</taxon>
        <taxon>Rhizorhabdus</taxon>
    </lineage>
</organism>
<name>A0A2A4FR07_9SPHN</name>
<reference evidence="1 2" key="1">
    <citation type="submission" date="2017-09" db="EMBL/GenBank/DDBJ databases">
        <title>The Catabolism of 3,6-Dichlorosalicylic acid is Initiated by the Cytochrome P450 Monooxygenase DsmABC in Rhizorhabdus dicambivorans Ndbn-20.</title>
        <authorList>
            <person name="Na L."/>
        </authorList>
    </citation>
    <scope>NUCLEOTIDE SEQUENCE [LARGE SCALE GENOMIC DNA]</scope>
    <source>
        <strain evidence="1 2">Ndbn-20m</strain>
    </source>
</reference>
<dbReference type="RefSeq" id="WP_066967328.1">
    <property type="nucleotide sequence ID" value="NZ_CP023449.1"/>
</dbReference>
<proteinExistence type="predicted"/>
<dbReference type="KEGG" id="rdi:CMV14_14365"/>